<dbReference type="PROSITE" id="PS51819">
    <property type="entry name" value="VOC"/>
    <property type="match status" value="1"/>
</dbReference>
<accession>A0A7W4PPQ9</accession>
<gene>
    <name evidence="3" type="ORF">HLH27_12700</name>
</gene>
<name>A0A7W4PPQ9_9PROT</name>
<feature type="compositionally biased region" description="Basic and acidic residues" evidence="1">
    <location>
        <begin position="67"/>
        <end position="77"/>
    </location>
</feature>
<reference evidence="3 4" key="1">
    <citation type="submission" date="2020-04" db="EMBL/GenBank/DDBJ databases">
        <title>Description of novel Gluconacetobacter.</title>
        <authorList>
            <person name="Sombolestani A."/>
        </authorList>
    </citation>
    <scope>NUCLEOTIDE SEQUENCE [LARGE SCALE GENOMIC DNA]</scope>
    <source>
        <strain evidence="3 4">LMG 27800</strain>
    </source>
</reference>
<evidence type="ECO:0000313" key="3">
    <source>
        <dbReference type="EMBL" id="MBB2205867.1"/>
    </source>
</evidence>
<evidence type="ECO:0000256" key="1">
    <source>
        <dbReference type="SAM" id="MobiDB-lite"/>
    </source>
</evidence>
<proteinExistence type="predicted"/>
<dbReference type="AlphaFoldDB" id="A0A7W4PPQ9"/>
<sequence length="77" mass="8448">MDVQPASTHGQGGEIAFRTDAVEAVHAVWVERGYTILQGPTELDFGRSVTMADPDGNRIRAFQPRPDLSRQDPARQG</sequence>
<comment type="caution">
    <text evidence="3">The sequence shown here is derived from an EMBL/GenBank/DDBJ whole genome shotgun (WGS) entry which is preliminary data.</text>
</comment>
<dbReference type="Gene3D" id="3.30.720.110">
    <property type="match status" value="1"/>
</dbReference>
<dbReference type="InterPro" id="IPR004360">
    <property type="entry name" value="Glyas_Fos-R_dOase_dom"/>
</dbReference>
<evidence type="ECO:0000313" key="4">
    <source>
        <dbReference type="Proteomes" id="UP000540556"/>
    </source>
</evidence>
<evidence type="ECO:0000259" key="2">
    <source>
        <dbReference type="PROSITE" id="PS51819"/>
    </source>
</evidence>
<dbReference type="Proteomes" id="UP000540556">
    <property type="component" value="Unassembled WGS sequence"/>
</dbReference>
<feature type="region of interest" description="Disordered" evidence="1">
    <location>
        <begin position="53"/>
        <end position="77"/>
    </location>
</feature>
<dbReference type="Pfam" id="PF00903">
    <property type="entry name" value="Glyoxalase"/>
    <property type="match status" value="1"/>
</dbReference>
<feature type="domain" description="VOC" evidence="2">
    <location>
        <begin position="1"/>
        <end position="64"/>
    </location>
</feature>
<dbReference type="SUPFAM" id="SSF54593">
    <property type="entry name" value="Glyoxalase/Bleomycin resistance protein/Dihydroxybiphenyl dioxygenase"/>
    <property type="match status" value="1"/>
</dbReference>
<dbReference type="InterPro" id="IPR037523">
    <property type="entry name" value="VOC_core"/>
</dbReference>
<protein>
    <recommendedName>
        <fullName evidence="2">VOC domain-containing protein</fullName>
    </recommendedName>
</protein>
<dbReference type="EMBL" id="JABEQK010000009">
    <property type="protein sequence ID" value="MBB2205867.1"/>
    <property type="molecule type" value="Genomic_DNA"/>
</dbReference>
<organism evidence="3 4">
    <name type="scientific">Gluconacetobacter takamatsuzukensis</name>
    <dbReference type="NCBI Taxonomy" id="1286190"/>
    <lineage>
        <taxon>Bacteria</taxon>
        <taxon>Pseudomonadati</taxon>
        <taxon>Pseudomonadota</taxon>
        <taxon>Alphaproteobacteria</taxon>
        <taxon>Acetobacterales</taxon>
        <taxon>Acetobacteraceae</taxon>
        <taxon>Gluconacetobacter</taxon>
    </lineage>
</organism>
<dbReference type="InterPro" id="IPR029068">
    <property type="entry name" value="Glyas_Bleomycin-R_OHBP_Dase"/>
</dbReference>
<keyword evidence="4" id="KW-1185">Reference proteome</keyword>